<reference evidence="8" key="1">
    <citation type="journal article" date="2020" name="Nature">
        <title>Giant virus diversity and host interactions through global metagenomics.</title>
        <authorList>
            <person name="Schulz F."/>
            <person name="Roux S."/>
            <person name="Paez-Espino D."/>
            <person name="Jungbluth S."/>
            <person name="Walsh D.A."/>
            <person name="Denef V.J."/>
            <person name="McMahon K.D."/>
            <person name="Konstantinidis K.T."/>
            <person name="Eloe-Fadrosh E.A."/>
            <person name="Kyrpides N.C."/>
            <person name="Woyke T."/>
        </authorList>
    </citation>
    <scope>NUCLEOTIDE SEQUENCE</scope>
    <source>
        <strain evidence="8">GVMAG-M-3300023174-189</strain>
    </source>
</reference>
<evidence type="ECO:0000256" key="2">
    <source>
        <dbReference type="ARBA" id="ARBA00012512"/>
    </source>
</evidence>
<comment type="cofactor">
    <cofactor evidence="1">
        <name>FAD</name>
        <dbReference type="ChEBI" id="CHEBI:57692"/>
    </cofactor>
</comment>
<dbReference type="GO" id="GO:0005739">
    <property type="term" value="C:mitochondrion"/>
    <property type="evidence" value="ECO:0007669"/>
    <property type="project" value="TreeGrafter"/>
</dbReference>
<keyword evidence="3" id="KW-0285">Flavoprotein</keyword>
<evidence type="ECO:0000256" key="4">
    <source>
        <dbReference type="ARBA" id="ARBA00022827"/>
    </source>
</evidence>
<dbReference type="AlphaFoldDB" id="A0A6C0DK60"/>
<evidence type="ECO:0000256" key="3">
    <source>
        <dbReference type="ARBA" id="ARBA00022630"/>
    </source>
</evidence>
<feature type="domain" description="ERV/ALR sulfhydryl oxidase" evidence="7">
    <location>
        <begin position="1"/>
        <end position="102"/>
    </location>
</feature>
<dbReference type="PROSITE" id="PS51324">
    <property type="entry name" value="ERV_ALR"/>
    <property type="match status" value="1"/>
</dbReference>
<keyword evidence="4" id="KW-0274">FAD</keyword>
<dbReference type="InterPro" id="IPR036774">
    <property type="entry name" value="ERV/ALR_sulphydryl_oxid_sf"/>
</dbReference>
<evidence type="ECO:0000256" key="1">
    <source>
        <dbReference type="ARBA" id="ARBA00001974"/>
    </source>
</evidence>
<dbReference type="GO" id="GO:0050660">
    <property type="term" value="F:flavin adenine dinucleotide binding"/>
    <property type="evidence" value="ECO:0007669"/>
    <property type="project" value="TreeGrafter"/>
</dbReference>
<proteinExistence type="predicted"/>
<organism evidence="8">
    <name type="scientific">viral metagenome</name>
    <dbReference type="NCBI Taxonomy" id="1070528"/>
    <lineage>
        <taxon>unclassified sequences</taxon>
        <taxon>metagenomes</taxon>
        <taxon>organismal metagenomes</taxon>
    </lineage>
</organism>
<dbReference type="PANTHER" id="PTHR12645">
    <property type="entry name" value="ALR/ERV"/>
    <property type="match status" value="1"/>
</dbReference>
<keyword evidence="6" id="KW-1015">Disulfide bond</keyword>
<dbReference type="Gene3D" id="1.20.120.310">
    <property type="entry name" value="ERV/ALR sulfhydryl oxidase domain"/>
    <property type="match status" value="1"/>
</dbReference>
<evidence type="ECO:0000259" key="7">
    <source>
        <dbReference type="PROSITE" id="PS51324"/>
    </source>
</evidence>
<accession>A0A6C0DK60</accession>
<dbReference type="PANTHER" id="PTHR12645:SF0">
    <property type="entry name" value="FAD-LINKED SULFHYDRYL OXIDASE ALR"/>
    <property type="match status" value="1"/>
</dbReference>
<dbReference type="GO" id="GO:0016971">
    <property type="term" value="F:flavin-dependent sulfhydryl oxidase activity"/>
    <property type="evidence" value="ECO:0007669"/>
    <property type="project" value="InterPro"/>
</dbReference>
<keyword evidence="5" id="KW-0560">Oxidoreductase</keyword>
<evidence type="ECO:0000313" key="8">
    <source>
        <dbReference type="EMBL" id="QHT16742.1"/>
    </source>
</evidence>
<dbReference type="EMBL" id="MN739626">
    <property type="protein sequence ID" value="QHT16742.1"/>
    <property type="molecule type" value="Genomic_DNA"/>
</dbReference>
<sequence length="258" mass="30177">MDTRFWGPSGWKLLHTITFAYNPSDKVVVRELFQMLPYVLPCKYCRTSLAGYMDTYPLESALQSREALTKWLWKIHNEVNAKLRNQKIPTQPDPPFELVQKYYKQILATGCSRTEFPGWDFLFSVADLHPYSLSARKSVPMPGAPSCDTMATIEEKNKWNCLKPEERLPLYNTFWRSLGLALPFKEWRESWLSNGIPDNLSSKALTMKWLWKVRCTMEADLELLNKCKYSHLCKALEIHRSDCAKKVRGKTCRKRRQD</sequence>
<dbReference type="Pfam" id="PF04777">
    <property type="entry name" value="Evr1_Alr"/>
    <property type="match status" value="1"/>
</dbReference>
<dbReference type="EC" id="1.8.3.2" evidence="2"/>
<dbReference type="SUPFAM" id="SSF69000">
    <property type="entry name" value="FAD-dependent thiol oxidase"/>
    <property type="match status" value="1"/>
</dbReference>
<dbReference type="InterPro" id="IPR039799">
    <property type="entry name" value="ALR/ERV"/>
</dbReference>
<name>A0A6C0DK60_9ZZZZ</name>
<protein>
    <recommendedName>
        <fullName evidence="2">thiol oxidase</fullName>
        <ecNumber evidence="2">1.8.3.2</ecNumber>
    </recommendedName>
</protein>
<evidence type="ECO:0000256" key="6">
    <source>
        <dbReference type="ARBA" id="ARBA00023157"/>
    </source>
</evidence>
<evidence type="ECO:0000256" key="5">
    <source>
        <dbReference type="ARBA" id="ARBA00023002"/>
    </source>
</evidence>
<dbReference type="InterPro" id="IPR017905">
    <property type="entry name" value="ERV/ALR_sulphydryl_oxidase"/>
</dbReference>